<dbReference type="EMBL" id="JACYTQ010000003">
    <property type="protein sequence ID" value="MBD8489138.1"/>
    <property type="molecule type" value="Genomic_DNA"/>
</dbReference>
<organism evidence="1 2">
    <name type="scientific">Echinicola arenosa</name>
    <dbReference type="NCBI Taxonomy" id="2774144"/>
    <lineage>
        <taxon>Bacteria</taxon>
        <taxon>Pseudomonadati</taxon>
        <taxon>Bacteroidota</taxon>
        <taxon>Cytophagia</taxon>
        <taxon>Cytophagales</taxon>
        <taxon>Cyclobacteriaceae</taxon>
        <taxon>Echinicola</taxon>
    </lineage>
</organism>
<reference evidence="1 2" key="1">
    <citation type="submission" date="2020-09" db="EMBL/GenBank/DDBJ databases">
        <title>Echinicola sp. CAU 1574 isolated from sand of Sido Beach.</title>
        <authorList>
            <person name="Kim W."/>
        </authorList>
    </citation>
    <scope>NUCLEOTIDE SEQUENCE [LARGE SCALE GENOMIC DNA]</scope>
    <source>
        <strain evidence="1 2">CAU 1574</strain>
    </source>
</reference>
<dbReference type="Proteomes" id="UP000647133">
    <property type="component" value="Unassembled WGS sequence"/>
</dbReference>
<protein>
    <submittedName>
        <fullName evidence="1">Uncharacterized protein</fullName>
    </submittedName>
</protein>
<dbReference type="RefSeq" id="WP_192010026.1">
    <property type="nucleotide sequence ID" value="NZ_JACYTQ010000003.1"/>
</dbReference>
<name>A0ABR9AMP9_9BACT</name>
<sequence length="45" mass="5063">METIVLFDLGFHDVNLQFYLAVRQASYKLSKGCMVTGIIADNQIV</sequence>
<comment type="caution">
    <text evidence="1">The sequence shown here is derived from an EMBL/GenBank/DDBJ whole genome shotgun (WGS) entry which is preliminary data.</text>
</comment>
<accession>A0ABR9AMP9</accession>
<gene>
    <name evidence="1" type="ORF">IFO69_10315</name>
</gene>
<evidence type="ECO:0000313" key="2">
    <source>
        <dbReference type="Proteomes" id="UP000647133"/>
    </source>
</evidence>
<evidence type="ECO:0000313" key="1">
    <source>
        <dbReference type="EMBL" id="MBD8489138.1"/>
    </source>
</evidence>
<keyword evidence="2" id="KW-1185">Reference proteome</keyword>
<proteinExistence type="predicted"/>